<evidence type="ECO:0000313" key="3">
    <source>
        <dbReference type="Proteomes" id="UP000198964"/>
    </source>
</evidence>
<accession>A0A1I2I4C9</accession>
<dbReference type="RefSeq" id="WP_093919956.1">
    <property type="nucleotide sequence ID" value="NZ_FONW01000005.1"/>
</dbReference>
<dbReference type="Proteomes" id="UP000198964">
    <property type="component" value="Unassembled WGS sequence"/>
</dbReference>
<reference evidence="2 3" key="1">
    <citation type="submission" date="2016-10" db="EMBL/GenBank/DDBJ databases">
        <authorList>
            <person name="de Groot N.N."/>
        </authorList>
    </citation>
    <scope>NUCLEOTIDE SEQUENCE [LARGE SCALE GENOMIC DNA]</scope>
    <source>
        <strain evidence="2 3">CGMCC 1.9156</strain>
    </source>
</reference>
<protein>
    <submittedName>
        <fullName evidence="2">Uncharacterized protein</fullName>
    </submittedName>
</protein>
<sequence>MKSFKPYLSLAKTTVDFTLDVVLSGNKDQTITSIEQQEVKKNEQAYWGVIITLSSETQVVNGPDLPIFSTTVGIPLEKADKYKTIKCIVQQKMQEERLGPPADEETDIDFIDADN</sequence>
<proteinExistence type="predicted"/>
<feature type="region of interest" description="Disordered" evidence="1">
    <location>
        <begin position="96"/>
        <end position="115"/>
    </location>
</feature>
<dbReference type="AlphaFoldDB" id="A0A1I2I4C9"/>
<name>A0A1I2I4C9_9BACT</name>
<dbReference type="EMBL" id="FONW01000005">
    <property type="protein sequence ID" value="SFF35371.1"/>
    <property type="molecule type" value="Genomic_DNA"/>
</dbReference>
<organism evidence="2 3">
    <name type="scientific">Sunxiuqinia elliptica</name>
    <dbReference type="NCBI Taxonomy" id="655355"/>
    <lineage>
        <taxon>Bacteria</taxon>
        <taxon>Pseudomonadati</taxon>
        <taxon>Bacteroidota</taxon>
        <taxon>Bacteroidia</taxon>
        <taxon>Marinilabiliales</taxon>
        <taxon>Prolixibacteraceae</taxon>
        <taxon>Sunxiuqinia</taxon>
    </lineage>
</organism>
<evidence type="ECO:0000256" key="1">
    <source>
        <dbReference type="SAM" id="MobiDB-lite"/>
    </source>
</evidence>
<feature type="compositionally biased region" description="Acidic residues" evidence="1">
    <location>
        <begin position="102"/>
        <end position="115"/>
    </location>
</feature>
<evidence type="ECO:0000313" key="2">
    <source>
        <dbReference type="EMBL" id="SFF35371.1"/>
    </source>
</evidence>
<gene>
    <name evidence="2" type="ORF">SAMN05216283_10537</name>
</gene>
<keyword evidence="3" id="KW-1185">Reference proteome</keyword>